<comment type="caution">
    <text evidence="4">The sequence shown here is derived from an EMBL/GenBank/DDBJ whole genome shotgun (WGS) entry which is preliminary data.</text>
</comment>
<dbReference type="InterPro" id="IPR012132">
    <property type="entry name" value="GMC_OxRdtase"/>
</dbReference>
<feature type="binding site" evidence="2">
    <location>
        <position position="162"/>
    </location>
    <ligand>
        <name>FAD</name>
        <dbReference type="ChEBI" id="CHEBI:57692"/>
    </ligand>
</feature>
<dbReference type="PROSITE" id="PS00624">
    <property type="entry name" value="GMC_OXRED_2"/>
    <property type="match status" value="1"/>
</dbReference>
<keyword evidence="2" id="KW-0285">Flavoprotein</keyword>
<dbReference type="SUPFAM" id="SSF54373">
    <property type="entry name" value="FAD-linked reductases, C-terminal domain"/>
    <property type="match status" value="1"/>
</dbReference>
<evidence type="ECO:0000256" key="2">
    <source>
        <dbReference type="PIRSR" id="PIRSR000137-2"/>
    </source>
</evidence>
<dbReference type="GO" id="GO:0016614">
    <property type="term" value="F:oxidoreductase activity, acting on CH-OH group of donors"/>
    <property type="evidence" value="ECO:0007669"/>
    <property type="project" value="InterPro"/>
</dbReference>
<organism evidence="4 5">
    <name type="scientific">Pyrocoelia pectoralis</name>
    <dbReference type="NCBI Taxonomy" id="417401"/>
    <lineage>
        <taxon>Eukaryota</taxon>
        <taxon>Metazoa</taxon>
        <taxon>Ecdysozoa</taxon>
        <taxon>Arthropoda</taxon>
        <taxon>Hexapoda</taxon>
        <taxon>Insecta</taxon>
        <taxon>Pterygota</taxon>
        <taxon>Neoptera</taxon>
        <taxon>Endopterygota</taxon>
        <taxon>Coleoptera</taxon>
        <taxon>Polyphaga</taxon>
        <taxon>Elateriformia</taxon>
        <taxon>Elateroidea</taxon>
        <taxon>Lampyridae</taxon>
        <taxon>Lampyrinae</taxon>
        <taxon>Pyrocoelia</taxon>
    </lineage>
</organism>
<dbReference type="AlphaFoldDB" id="A0AAN7VRV1"/>
<evidence type="ECO:0000259" key="3">
    <source>
        <dbReference type="PROSITE" id="PS00624"/>
    </source>
</evidence>
<evidence type="ECO:0000256" key="1">
    <source>
        <dbReference type="ARBA" id="ARBA00010790"/>
    </source>
</evidence>
<protein>
    <recommendedName>
        <fullName evidence="3">Glucose-methanol-choline oxidoreductase N-terminal domain-containing protein</fullName>
    </recommendedName>
</protein>
<name>A0AAN7VRV1_9COLE</name>
<evidence type="ECO:0000313" key="5">
    <source>
        <dbReference type="Proteomes" id="UP001329430"/>
    </source>
</evidence>
<evidence type="ECO:0000313" key="4">
    <source>
        <dbReference type="EMBL" id="KAK5648824.1"/>
    </source>
</evidence>
<dbReference type="PIRSF" id="PIRSF000137">
    <property type="entry name" value="Alcohol_oxidase"/>
    <property type="match status" value="1"/>
</dbReference>
<feature type="binding site" evidence="2">
    <location>
        <position position="300"/>
    </location>
    <ligand>
        <name>FAD</name>
        <dbReference type="ChEBI" id="CHEBI:57692"/>
    </ligand>
</feature>
<dbReference type="Gene3D" id="3.30.560.10">
    <property type="entry name" value="Glucose Oxidase, domain 3"/>
    <property type="match status" value="1"/>
</dbReference>
<dbReference type="GO" id="GO:0050660">
    <property type="term" value="F:flavin adenine dinucleotide binding"/>
    <property type="evidence" value="ECO:0007669"/>
    <property type="project" value="InterPro"/>
</dbReference>
<dbReference type="Pfam" id="PF05199">
    <property type="entry name" value="GMC_oxred_C"/>
    <property type="match status" value="1"/>
</dbReference>
<reference evidence="4 5" key="1">
    <citation type="journal article" date="2024" name="Insects">
        <title>An Improved Chromosome-Level Genome Assembly of the Firefly Pyrocoelia pectoralis.</title>
        <authorList>
            <person name="Fu X."/>
            <person name="Meyer-Rochow V.B."/>
            <person name="Ballantyne L."/>
            <person name="Zhu X."/>
        </authorList>
    </citation>
    <scope>NUCLEOTIDE SEQUENCE [LARGE SCALE GENOMIC DNA]</scope>
    <source>
        <strain evidence="4">XCY_ONT2</strain>
    </source>
</reference>
<keyword evidence="5" id="KW-1185">Reference proteome</keyword>
<feature type="domain" description="Glucose-methanol-choline oxidoreductase N-terminal" evidence="3">
    <location>
        <begin position="337"/>
        <end position="351"/>
    </location>
</feature>
<dbReference type="SUPFAM" id="SSF51905">
    <property type="entry name" value="FAD/NAD(P)-binding domain"/>
    <property type="match status" value="1"/>
</dbReference>
<proteinExistence type="inferred from homology"/>
<dbReference type="Pfam" id="PF00732">
    <property type="entry name" value="GMC_oxred_N"/>
    <property type="match status" value="1"/>
</dbReference>
<gene>
    <name evidence="4" type="ORF">RI129_003716</name>
</gene>
<comment type="similarity">
    <text evidence="1">Belongs to the GMC oxidoreductase family.</text>
</comment>
<keyword evidence="2" id="KW-0274">FAD</keyword>
<dbReference type="PANTHER" id="PTHR11552:SF154">
    <property type="entry name" value="FI04917P"/>
    <property type="match status" value="1"/>
</dbReference>
<dbReference type="PANTHER" id="PTHR11552">
    <property type="entry name" value="GLUCOSE-METHANOL-CHOLINE GMC OXIDOREDUCTASE"/>
    <property type="match status" value="1"/>
</dbReference>
<feature type="binding site" evidence="2">
    <location>
        <begin position="170"/>
        <end position="173"/>
    </location>
    <ligand>
        <name>FAD</name>
        <dbReference type="ChEBI" id="CHEBI:57692"/>
    </ligand>
</feature>
<sequence>MSWVPPDLSQVCRVHTTVTTCAPSTLIFINLVVRLFGNSRDTSTKNHNYYQFSRFIFDSDFGREYHETPEKLKERIKEKEYDFIVVGAGSAGCVVANRLSEVPEWRVLLLEAGSEEPDVAEVPSFAPLLQRSSIDWAYMTQPSPHSCLARPGGQCYWARGKVMGGSSTINYMVYIRGHPEDYDEWEAMGNQGWSYREVLPYFIKSEHNKNRDHLNLFYHGNKGYQSVDTFPYQDENVLHIIKGFKELGLDEIDQNSEDLIGVSLLQATVKDGERHSTNGAFIRPIRHKRPNLVVSPNAHVTRVLIDHNTKIAYGVEYYLNGYLQRAFAKKEVILSAGAINSPKILMVSGIGPKAHLSQHGIHVVQDLPVGYNLHDHTTIDGVVLTLTNKSVTTVNDQKRTSDIYHYKKTRRGPLSATGSLQVNAMVQTKYEKSSSQPDIQYSFDSVSVKNFFNDPILTAQTNVNPLAYYDGLMVRPILLHPKSRGYILLNSTDPVYGPPLIHANTFKEEIDLLRIVEGIKQGLNLLHTKPFKKLNIKLANTPLPACRKFEFASDAYWSCVARSYTSTIFHPVGTCKMGHKNDKTSVVDARLKVRGVKNLRVIDASIMPKIPRGNTNAPTIMIGEKGSDYIKVRWLERNGLTAEEEFPYGR</sequence>
<comment type="cofactor">
    <cofactor evidence="2">
        <name>FAD</name>
        <dbReference type="ChEBI" id="CHEBI:57692"/>
    </cofactor>
</comment>
<dbReference type="Gene3D" id="3.50.50.60">
    <property type="entry name" value="FAD/NAD(P)-binding domain"/>
    <property type="match status" value="1"/>
</dbReference>
<dbReference type="EMBL" id="JAVRBK010000002">
    <property type="protein sequence ID" value="KAK5648824.1"/>
    <property type="molecule type" value="Genomic_DNA"/>
</dbReference>
<dbReference type="InterPro" id="IPR036188">
    <property type="entry name" value="FAD/NAD-bd_sf"/>
</dbReference>
<dbReference type="InterPro" id="IPR000172">
    <property type="entry name" value="GMC_OxRdtase_N"/>
</dbReference>
<accession>A0AAN7VRV1</accession>
<dbReference type="InterPro" id="IPR007867">
    <property type="entry name" value="GMC_OxRtase_C"/>
</dbReference>
<dbReference type="Proteomes" id="UP001329430">
    <property type="component" value="Chromosome 2"/>
</dbReference>